<dbReference type="AlphaFoldDB" id="A0A9E5MIZ2"/>
<dbReference type="InterPro" id="IPR001453">
    <property type="entry name" value="MoaB/Mog_dom"/>
</dbReference>
<reference evidence="2" key="1">
    <citation type="submission" date="2020-03" db="EMBL/GenBank/DDBJ databases">
        <authorList>
            <person name="Guo F."/>
        </authorList>
    </citation>
    <scope>NUCLEOTIDE SEQUENCE</scope>
    <source>
        <strain evidence="2">JCM 30134</strain>
    </source>
</reference>
<accession>A0A9E5MIZ2</accession>
<gene>
    <name evidence="2" type="ORF">G8770_01675</name>
</gene>
<evidence type="ECO:0000259" key="1">
    <source>
        <dbReference type="SMART" id="SM00852"/>
    </source>
</evidence>
<dbReference type="Pfam" id="PF00994">
    <property type="entry name" value="MoCF_biosynth"/>
    <property type="match status" value="1"/>
</dbReference>
<dbReference type="InterPro" id="IPR050101">
    <property type="entry name" value="CinA"/>
</dbReference>
<feature type="domain" description="MoaB/Mog" evidence="1">
    <location>
        <begin position="4"/>
        <end position="167"/>
    </location>
</feature>
<evidence type="ECO:0000313" key="2">
    <source>
        <dbReference type="EMBL" id="NHO64254.1"/>
    </source>
</evidence>
<evidence type="ECO:0000313" key="3">
    <source>
        <dbReference type="Proteomes" id="UP000787472"/>
    </source>
</evidence>
<dbReference type="RefSeq" id="WP_167181102.1">
    <property type="nucleotide sequence ID" value="NZ_JAAONZ010000001.1"/>
</dbReference>
<protein>
    <submittedName>
        <fullName evidence="2">Competence/damage-inducible protein A</fullName>
    </submittedName>
</protein>
<dbReference type="CDD" id="cd00885">
    <property type="entry name" value="cinA"/>
    <property type="match status" value="1"/>
</dbReference>
<dbReference type="Gene3D" id="3.40.980.10">
    <property type="entry name" value="MoaB/Mog-like domain"/>
    <property type="match status" value="1"/>
</dbReference>
<dbReference type="Proteomes" id="UP000787472">
    <property type="component" value="Unassembled WGS sequence"/>
</dbReference>
<comment type="caution">
    <text evidence="2">The sequence shown here is derived from an EMBL/GenBank/DDBJ whole genome shotgun (WGS) entry which is preliminary data.</text>
</comment>
<dbReference type="InterPro" id="IPR036425">
    <property type="entry name" value="MoaB/Mog-like_dom_sf"/>
</dbReference>
<keyword evidence="3" id="KW-1185">Reference proteome</keyword>
<dbReference type="SUPFAM" id="SSF53218">
    <property type="entry name" value="Molybdenum cofactor biosynthesis proteins"/>
    <property type="match status" value="1"/>
</dbReference>
<dbReference type="SMART" id="SM00852">
    <property type="entry name" value="MoCF_biosynth"/>
    <property type="match status" value="1"/>
</dbReference>
<dbReference type="PANTHER" id="PTHR13939:SF0">
    <property type="entry name" value="NMN AMIDOHYDROLASE-LIKE PROTEIN YFAY"/>
    <property type="match status" value="1"/>
</dbReference>
<dbReference type="PANTHER" id="PTHR13939">
    <property type="entry name" value="NICOTINAMIDE-NUCLEOTIDE AMIDOHYDROLASE PNCC"/>
    <property type="match status" value="1"/>
</dbReference>
<sequence>MQIGLVIVGDEILSGRRTDKHLSKIVEILNQRGLCLNWARVLGDDMDELVECYQQSFAKGHLVLSTGGIGATPDDLTREAVARALGTVTQRHPDGVKLLEKFARETGRELTDTRYRLVEFPKGTTIIPNPVNGIPGFSIQDHHFVPGFPQMAWPMLEWVLDTQYPDIADRSYREHSVMLQGANESTIIPLMEQLLADFAGIKVFSLPIMGDEPRIELGVKGPQLLAKEAYTAMKQGLQALDIRWQRASD</sequence>
<organism evidence="2 3">
    <name type="scientific">Pseudomaricurvus hydrocarbonicus</name>
    <dbReference type="NCBI Taxonomy" id="1470433"/>
    <lineage>
        <taxon>Bacteria</taxon>
        <taxon>Pseudomonadati</taxon>
        <taxon>Pseudomonadota</taxon>
        <taxon>Gammaproteobacteria</taxon>
        <taxon>Cellvibrionales</taxon>
        <taxon>Cellvibrionaceae</taxon>
        <taxon>Pseudomaricurvus</taxon>
    </lineage>
</organism>
<name>A0A9E5MIZ2_9GAMM</name>
<dbReference type="EMBL" id="JAAONZ010000001">
    <property type="protein sequence ID" value="NHO64254.1"/>
    <property type="molecule type" value="Genomic_DNA"/>
</dbReference>
<proteinExistence type="predicted"/>